<organism evidence="1 2">
    <name type="scientific">Bacillus halotolerans</name>
    <dbReference type="NCBI Taxonomy" id="260554"/>
    <lineage>
        <taxon>Bacteria</taxon>
        <taxon>Bacillati</taxon>
        <taxon>Bacillota</taxon>
        <taxon>Bacilli</taxon>
        <taxon>Bacillales</taxon>
        <taxon>Bacillaceae</taxon>
        <taxon>Bacillus</taxon>
    </lineage>
</organism>
<dbReference type="EMBL" id="PGUV01000015">
    <property type="protein sequence ID" value="PLS05152.1"/>
    <property type="molecule type" value="Genomic_DNA"/>
</dbReference>
<dbReference type="Proteomes" id="UP000234803">
    <property type="component" value="Unassembled WGS sequence"/>
</dbReference>
<dbReference type="AlphaFoldDB" id="A0A9Q6F0Z1"/>
<evidence type="ECO:0008006" key="3">
    <source>
        <dbReference type="Google" id="ProtNLM"/>
    </source>
</evidence>
<comment type="caution">
    <text evidence="1">The sequence shown here is derived from an EMBL/GenBank/DDBJ whole genome shotgun (WGS) entry which is preliminary data.</text>
</comment>
<evidence type="ECO:0000313" key="1">
    <source>
        <dbReference type="EMBL" id="PLS05152.1"/>
    </source>
</evidence>
<protein>
    <recommendedName>
        <fullName evidence="3">CD-NTase-associated protein 12/Pycsar effector protein TIR domain-containing protein</fullName>
    </recommendedName>
</protein>
<proteinExistence type="predicted"/>
<dbReference type="RefSeq" id="WP_101861111.1">
    <property type="nucleotide sequence ID" value="NZ_PGUV01000015.1"/>
</dbReference>
<reference evidence="1 2" key="1">
    <citation type="submission" date="2017-12" db="EMBL/GenBank/DDBJ databases">
        <title>Comparative Functional Genomics of Dry Heat Resistant strains isolated from the Viking Spacecraft.</title>
        <authorList>
            <person name="Seuylemezian A."/>
            <person name="Cooper K."/>
            <person name="Vaishampayan P."/>
        </authorList>
    </citation>
    <scope>NUCLEOTIDE SEQUENCE [LARGE SCALE GENOMIC DNA]</scope>
    <source>
        <strain evidence="1 2">V48-19</strain>
    </source>
</reference>
<name>A0A9Q6F0Z1_9BACI</name>
<evidence type="ECO:0000313" key="2">
    <source>
        <dbReference type="Proteomes" id="UP000234803"/>
    </source>
</evidence>
<accession>A0A9Q6F0Z1</accession>
<gene>
    <name evidence="1" type="ORF">CUU63_17065</name>
</gene>
<sequence length="603" mass="70989">MENNIFYSWQSDLPNNTNRGFIESCLSSAIKELSKADNFHLELNLDRDTKYELGTPDIVNTIFNKIEKAKFFVADISIINSKSKERKTPNPNVLIELGYASKVLGWDKIICIFNTDYGNLNDLPFDLRSRRILTYSLKDHQKVNEKARLIKILNQTINQLFTKGMLKDELNDYIKTKVDRYILALIRSLDKILHGYNNNKLEVNILKLERNEIKALLDNRKFLGFQVFKNYEETKNELTDILKDITSSVYYKKELGVIIVNLINWLNKFHKLNSLRESPNLFINANEKSSKYEVVHSKEFNSENKDGYLLLEILDESSSKVVDFGEVLEKPKIDLLLNYVYLNDNYSETYTNHLNNFIGIVKKWLDATNNEFIIDDMNFDIKLREVNRNKTIKNDADNDFQEKLKSLIEDKNNFEYKRICHINSIIYLYKLGYVFKHHQKFLNNMQRYLKGEIKIRNDATDLFLHPVEEGLLFRERNQEKGLYLLNQARTGNMHIESIFIPHSTANFIESLLEISKHNSLPSKIKKIISEILQDFKENLFVHLTESIESYIVTVTNEKDLNIINNIDLLDDFNCIRLYHQKKLNMLKRELKIFMINRQKLSQG</sequence>